<proteinExistence type="inferred from homology"/>
<protein>
    <submittedName>
        <fullName evidence="7">PDZ domain-containing protein</fullName>
    </submittedName>
</protein>
<evidence type="ECO:0000256" key="2">
    <source>
        <dbReference type="ARBA" id="ARBA00022670"/>
    </source>
</evidence>
<accession>A0A4Q2S3S9</accession>
<dbReference type="PANTHER" id="PTHR43343">
    <property type="entry name" value="PEPTIDASE S12"/>
    <property type="match status" value="1"/>
</dbReference>
<dbReference type="Gene3D" id="2.30.42.10">
    <property type="match status" value="1"/>
</dbReference>
<dbReference type="Gene3D" id="2.40.10.10">
    <property type="entry name" value="Trypsin-like serine proteases"/>
    <property type="match status" value="2"/>
</dbReference>
<dbReference type="InterPro" id="IPR043504">
    <property type="entry name" value="Peptidase_S1_PA_chymotrypsin"/>
</dbReference>
<keyword evidence="5" id="KW-0472">Membrane</keyword>
<dbReference type="GO" id="GO:0004252">
    <property type="term" value="F:serine-type endopeptidase activity"/>
    <property type="evidence" value="ECO:0007669"/>
    <property type="project" value="InterPro"/>
</dbReference>
<feature type="compositionally biased region" description="Low complexity" evidence="4">
    <location>
        <begin position="38"/>
        <end position="52"/>
    </location>
</feature>
<dbReference type="EMBL" id="SDWT01000001">
    <property type="protein sequence ID" value="RYB95094.1"/>
    <property type="molecule type" value="Genomic_DNA"/>
</dbReference>
<dbReference type="InterPro" id="IPR009003">
    <property type="entry name" value="Peptidase_S1_PA"/>
</dbReference>
<dbReference type="AlphaFoldDB" id="A0A4Q2S3S9"/>
<comment type="similarity">
    <text evidence="1">Belongs to the peptidase S1C family.</text>
</comment>
<dbReference type="PANTHER" id="PTHR43343:SF3">
    <property type="entry name" value="PROTEASE DO-LIKE 8, CHLOROPLASTIC"/>
    <property type="match status" value="1"/>
</dbReference>
<dbReference type="InterPro" id="IPR001940">
    <property type="entry name" value="Peptidase_S1C"/>
</dbReference>
<evidence type="ECO:0000259" key="6">
    <source>
        <dbReference type="PROSITE" id="PS50106"/>
    </source>
</evidence>
<sequence length="518" mass="52315">MSDEHRPEEQPDPLTDEPTQPLAGWRAAEPEPQPPADPAASAEPAAQPQGQAYGSDPEPAEGPVEGPTDAPVDAPADDGMLAGPPPYAARFGEEPTQPQPQQVQPQPTMPLPLQGRQEQGPYGPVPPQGAGGPGWFGPGPYPPRPLHAQPVARKTPLWLWPAVASVALVVGVLGGLAGGALQDELASQRGTNSGGLGGVRTQTAAPLDADNGSVAAVAQALLPSTVQIVAEFDGQAAGATGSGFVLDRDGHVVTNNHVVASAAADDGPIVVIDQSGMRHEASIVGRSSVYDLAVLAVTDAGDLEPAALGASQVLHVGDPVVAFGAPLGLSQTVTSGIVSALNRPVTTSGESDDDSSYINAVQTDAAINPGNSGGPLVNLAGEVVGVNSAIATTGGATTESGNIGVGFAIPIEQVRTTVDQILKTGEARYPVIGAQVQTGTQADSQGATITEVQADTPAARAGLEADDVIVAVDDQPVQDGIALIVAIRTHLPGEVVEMSVVRGGEQRVVEVELDGKVG</sequence>
<feature type="domain" description="PDZ" evidence="6">
    <location>
        <begin position="418"/>
        <end position="479"/>
    </location>
</feature>
<dbReference type="SUPFAM" id="SSF50156">
    <property type="entry name" value="PDZ domain-like"/>
    <property type="match status" value="1"/>
</dbReference>
<name>A0A4Q2S3S9_9ACTN</name>
<dbReference type="OrthoDB" id="9758917at2"/>
<evidence type="ECO:0000256" key="3">
    <source>
        <dbReference type="ARBA" id="ARBA00022801"/>
    </source>
</evidence>
<dbReference type="InterPro" id="IPR001478">
    <property type="entry name" value="PDZ"/>
</dbReference>
<dbReference type="Pfam" id="PF13365">
    <property type="entry name" value="Trypsin_2"/>
    <property type="match status" value="1"/>
</dbReference>
<keyword evidence="5" id="KW-0812">Transmembrane</keyword>
<dbReference type="SUPFAM" id="SSF50494">
    <property type="entry name" value="Trypsin-like serine proteases"/>
    <property type="match status" value="1"/>
</dbReference>
<dbReference type="CDD" id="cd06779">
    <property type="entry name" value="cpPDZ_Deg_HtrA-like"/>
    <property type="match status" value="1"/>
</dbReference>
<dbReference type="GO" id="GO:0006508">
    <property type="term" value="P:proteolysis"/>
    <property type="evidence" value="ECO:0007669"/>
    <property type="project" value="UniProtKB-KW"/>
</dbReference>
<evidence type="ECO:0000313" key="7">
    <source>
        <dbReference type="EMBL" id="RYB95094.1"/>
    </source>
</evidence>
<dbReference type="PRINTS" id="PR00834">
    <property type="entry name" value="PROTEASES2C"/>
</dbReference>
<evidence type="ECO:0000313" key="8">
    <source>
        <dbReference type="Proteomes" id="UP000294071"/>
    </source>
</evidence>
<dbReference type="Proteomes" id="UP000294071">
    <property type="component" value="Unassembled WGS sequence"/>
</dbReference>
<dbReference type="InterPro" id="IPR051201">
    <property type="entry name" value="Chloro_Bact_Ser_Proteases"/>
</dbReference>
<evidence type="ECO:0000256" key="5">
    <source>
        <dbReference type="SAM" id="Phobius"/>
    </source>
</evidence>
<dbReference type="SMART" id="SM00228">
    <property type="entry name" value="PDZ"/>
    <property type="match status" value="1"/>
</dbReference>
<feature type="compositionally biased region" description="Low complexity" evidence="4">
    <location>
        <begin position="67"/>
        <end position="78"/>
    </location>
</feature>
<evidence type="ECO:0000256" key="1">
    <source>
        <dbReference type="ARBA" id="ARBA00010541"/>
    </source>
</evidence>
<organism evidence="7 8">
    <name type="scientific">Nocardioides oleivorans</name>
    <dbReference type="NCBI Taxonomy" id="273676"/>
    <lineage>
        <taxon>Bacteria</taxon>
        <taxon>Bacillati</taxon>
        <taxon>Actinomycetota</taxon>
        <taxon>Actinomycetes</taxon>
        <taxon>Propionibacteriales</taxon>
        <taxon>Nocardioidaceae</taxon>
        <taxon>Nocardioides</taxon>
    </lineage>
</organism>
<feature type="transmembrane region" description="Helical" evidence="5">
    <location>
        <begin position="157"/>
        <end position="181"/>
    </location>
</feature>
<keyword evidence="2" id="KW-0645">Protease</keyword>
<reference evidence="7 8" key="1">
    <citation type="submission" date="2019-01" db="EMBL/GenBank/DDBJ databases">
        <title>Novel species of Nocardioides.</title>
        <authorList>
            <person name="Liu Q."/>
            <person name="Xin Y.-H."/>
        </authorList>
    </citation>
    <scope>NUCLEOTIDE SEQUENCE [LARGE SCALE GENOMIC DNA]</scope>
    <source>
        <strain evidence="7 8">CGMCC 4.6882</strain>
    </source>
</reference>
<feature type="compositionally biased region" description="Low complexity" evidence="4">
    <location>
        <begin position="95"/>
        <end position="114"/>
    </location>
</feature>
<dbReference type="PROSITE" id="PS50106">
    <property type="entry name" value="PDZ"/>
    <property type="match status" value="1"/>
</dbReference>
<dbReference type="InterPro" id="IPR036034">
    <property type="entry name" value="PDZ_sf"/>
</dbReference>
<comment type="caution">
    <text evidence="7">The sequence shown here is derived from an EMBL/GenBank/DDBJ whole genome shotgun (WGS) entry which is preliminary data.</text>
</comment>
<evidence type="ECO:0000256" key="4">
    <source>
        <dbReference type="SAM" id="MobiDB-lite"/>
    </source>
</evidence>
<dbReference type="Pfam" id="PF13180">
    <property type="entry name" value="PDZ_2"/>
    <property type="match status" value="1"/>
</dbReference>
<keyword evidence="3" id="KW-0378">Hydrolase</keyword>
<feature type="region of interest" description="Disordered" evidence="4">
    <location>
        <begin position="1"/>
        <end position="141"/>
    </location>
</feature>
<keyword evidence="8" id="KW-1185">Reference proteome</keyword>
<gene>
    <name evidence="7" type="ORF">EUA93_12515</name>
</gene>
<dbReference type="RefSeq" id="WP_129400437.1">
    <property type="nucleotide sequence ID" value="NZ_SDWT01000001.1"/>
</dbReference>
<keyword evidence="5" id="KW-1133">Transmembrane helix</keyword>